<dbReference type="Pfam" id="PF21292">
    <property type="entry name" value="EME1-MUS81_C"/>
    <property type="match status" value="1"/>
</dbReference>
<sequence>MERSFSASRDDTAFAPRGTRQPPIKNNGCSPLKKSSSSSSANGNGGGRVVDLCIDSDSDAGAPAAAAAAWGLDVDDDDEVMELTPPSYSQRSDASEASSAGSKRSARSAYGGEESQCSLTARYDGLALASQQSVGSQYGDQYDGPAFPSQQSFGSQHSDYGGAAFAAVSRSSSSNSACAGTGSSSKGGGGGGSKGGGGDGASSQRGGGSSGKPSGGGGGSGGGGDDGEPAPKRKRARLTPEEREARERAKAQEKADKAAARAAAKAESAAAKAREKEGKARAKLERAVATGRHVAQEVACVLDAGWLDAMAEPDRAALTEAAARQGDDKEAFKVLQARGAVRGAIWWTRRGLLDGGAAAEGDGVSIMQELRVVAVDPAEFADALAVPGAPPDTYPGVGALVDAVAARLCGGGAGGGAARVLLLLQGVARELHRRVAARHRAAQRAGAAAAAAAAACPGEDALQDCLAWLMVARGVEARVTRTPAETGQYLWDLTRALAHGPYRAALTDLHCVSRAKVTVAGGALCGADNAGGGATAADVWLRQLMQVPGVSEPKARNIVRAYPSARRLVHAFTDPAQPQPAALLAHVMSERRELVLSERVYRFFTTRDPDMVVM</sequence>
<evidence type="ECO:0000256" key="10">
    <source>
        <dbReference type="ARBA" id="ARBA00023204"/>
    </source>
</evidence>
<evidence type="ECO:0000256" key="2">
    <source>
        <dbReference type="ARBA" id="ARBA00004123"/>
    </source>
</evidence>
<keyword evidence="5" id="KW-0255">Endonuclease</keyword>
<dbReference type="GO" id="GO:0046872">
    <property type="term" value="F:metal ion binding"/>
    <property type="evidence" value="ECO:0007669"/>
    <property type="project" value="UniProtKB-KW"/>
</dbReference>
<evidence type="ECO:0000256" key="7">
    <source>
        <dbReference type="ARBA" id="ARBA00022801"/>
    </source>
</evidence>
<keyword evidence="10" id="KW-0234">DNA repair</keyword>
<dbReference type="GO" id="GO:0051321">
    <property type="term" value="P:meiotic cell cycle"/>
    <property type="evidence" value="ECO:0007669"/>
    <property type="project" value="UniProtKB-KW"/>
</dbReference>
<comment type="subcellular location">
    <subcellularLocation>
        <location evidence="2">Nucleus</location>
    </subcellularLocation>
</comment>
<feature type="region of interest" description="Disordered" evidence="13">
    <location>
        <begin position="171"/>
        <end position="277"/>
    </location>
</feature>
<evidence type="ECO:0000256" key="4">
    <source>
        <dbReference type="ARBA" id="ARBA00022723"/>
    </source>
</evidence>
<evidence type="ECO:0008006" key="16">
    <source>
        <dbReference type="Google" id="ProtNLM"/>
    </source>
</evidence>
<comment type="caution">
    <text evidence="14">The sequence shown here is derived from an EMBL/GenBank/DDBJ whole genome shotgun (WGS) entry which is preliminary data.</text>
</comment>
<evidence type="ECO:0000256" key="9">
    <source>
        <dbReference type="ARBA" id="ARBA00023172"/>
    </source>
</evidence>
<reference evidence="14" key="1">
    <citation type="submission" date="2021-02" db="EMBL/GenBank/DDBJ databases">
        <title>First Annotated Genome of the Yellow-green Alga Tribonema minus.</title>
        <authorList>
            <person name="Mahan K.M."/>
        </authorList>
    </citation>
    <scope>NUCLEOTIDE SEQUENCE</scope>
    <source>
        <strain evidence="14">UTEX B ZZ1240</strain>
    </source>
</reference>
<dbReference type="GO" id="GO:0016787">
    <property type="term" value="F:hydrolase activity"/>
    <property type="evidence" value="ECO:0007669"/>
    <property type="project" value="UniProtKB-KW"/>
</dbReference>
<gene>
    <name evidence="14" type="ORF">JKP88DRAFT_348172</name>
</gene>
<keyword evidence="8" id="KW-0460">Magnesium</keyword>
<evidence type="ECO:0000256" key="3">
    <source>
        <dbReference type="ARBA" id="ARBA00022722"/>
    </source>
</evidence>
<dbReference type="EMBL" id="JAFCMP010000113">
    <property type="protein sequence ID" value="KAG5186147.1"/>
    <property type="molecule type" value="Genomic_DNA"/>
</dbReference>
<evidence type="ECO:0000256" key="13">
    <source>
        <dbReference type="SAM" id="MobiDB-lite"/>
    </source>
</evidence>
<feature type="region of interest" description="Disordered" evidence="13">
    <location>
        <begin position="1"/>
        <end position="56"/>
    </location>
</feature>
<dbReference type="PANTHER" id="PTHR21077:SF5">
    <property type="entry name" value="CROSSOVER JUNCTION ENDONUCLEASE MMS4"/>
    <property type="match status" value="1"/>
</dbReference>
<dbReference type="GO" id="GO:0005634">
    <property type="term" value="C:nucleus"/>
    <property type="evidence" value="ECO:0007669"/>
    <property type="project" value="UniProtKB-SubCell"/>
</dbReference>
<evidence type="ECO:0000313" key="15">
    <source>
        <dbReference type="Proteomes" id="UP000664859"/>
    </source>
</evidence>
<evidence type="ECO:0000256" key="6">
    <source>
        <dbReference type="ARBA" id="ARBA00022763"/>
    </source>
</evidence>
<evidence type="ECO:0000313" key="14">
    <source>
        <dbReference type="EMBL" id="KAG5186147.1"/>
    </source>
</evidence>
<evidence type="ECO:0000256" key="1">
    <source>
        <dbReference type="ARBA" id="ARBA00001946"/>
    </source>
</evidence>
<keyword evidence="4" id="KW-0479">Metal-binding</keyword>
<feature type="region of interest" description="Disordered" evidence="13">
    <location>
        <begin position="71"/>
        <end position="114"/>
    </location>
</feature>
<dbReference type="Proteomes" id="UP000664859">
    <property type="component" value="Unassembled WGS sequence"/>
</dbReference>
<dbReference type="Gene3D" id="1.10.150.670">
    <property type="entry name" value="Crossover junction endonuclease EME1, DNA-binding domain"/>
    <property type="match status" value="1"/>
</dbReference>
<name>A0A836CHI1_9STRA</name>
<dbReference type="AlphaFoldDB" id="A0A836CHI1"/>
<dbReference type="GO" id="GO:0004519">
    <property type="term" value="F:endonuclease activity"/>
    <property type="evidence" value="ECO:0007669"/>
    <property type="project" value="UniProtKB-KW"/>
</dbReference>
<feature type="compositionally biased region" description="Basic and acidic residues" evidence="13">
    <location>
        <begin position="1"/>
        <end position="12"/>
    </location>
</feature>
<dbReference type="InterPro" id="IPR033310">
    <property type="entry name" value="Mms4/EME1/EME2"/>
</dbReference>
<evidence type="ECO:0000256" key="12">
    <source>
        <dbReference type="ARBA" id="ARBA00023254"/>
    </source>
</evidence>
<organism evidence="14 15">
    <name type="scientific">Tribonema minus</name>
    <dbReference type="NCBI Taxonomy" id="303371"/>
    <lineage>
        <taxon>Eukaryota</taxon>
        <taxon>Sar</taxon>
        <taxon>Stramenopiles</taxon>
        <taxon>Ochrophyta</taxon>
        <taxon>PX clade</taxon>
        <taxon>Xanthophyceae</taxon>
        <taxon>Tribonematales</taxon>
        <taxon>Tribonemataceae</taxon>
        <taxon>Tribonema</taxon>
    </lineage>
</organism>
<keyword evidence="12" id="KW-0469">Meiosis</keyword>
<dbReference type="GO" id="GO:0006310">
    <property type="term" value="P:DNA recombination"/>
    <property type="evidence" value="ECO:0007669"/>
    <property type="project" value="UniProtKB-KW"/>
</dbReference>
<protein>
    <recommendedName>
        <fullName evidence="16">Crossover junction endonuclease EME1</fullName>
    </recommendedName>
</protein>
<feature type="compositionally biased region" description="Low complexity" evidence="13">
    <location>
        <begin position="260"/>
        <end position="271"/>
    </location>
</feature>
<feature type="compositionally biased region" description="Basic and acidic residues" evidence="13">
    <location>
        <begin position="238"/>
        <end position="259"/>
    </location>
</feature>
<keyword evidence="9" id="KW-0233">DNA recombination</keyword>
<dbReference type="GO" id="GO:0006281">
    <property type="term" value="P:DNA repair"/>
    <property type="evidence" value="ECO:0007669"/>
    <property type="project" value="UniProtKB-KW"/>
</dbReference>
<keyword evidence="11" id="KW-0539">Nucleus</keyword>
<evidence type="ECO:0000256" key="5">
    <source>
        <dbReference type="ARBA" id="ARBA00022759"/>
    </source>
</evidence>
<feature type="compositionally biased region" description="Low complexity" evidence="13">
    <location>
        <begin position="171"/>
        <end position="184"/>
    </location>
</feature>
<comment type="cofactor">
    <cofactor evidence="1">
        <name>Mg(2+)</name>
        <dbReference type="ChEBI" id="CHEBI:18420"/>
    </cofactor>
</comment>
<feature type="compositionally biased region" description="Gly residues" evidence="13">
    <location>
        <begin position="185"/>
        <end position="224"/>
    </location>
</feature>
<keyword evidence="7" id="KW-0378">Hydrolase</keyword>
<dbReference type="InterPro" id="IPR042530">
    <property type="entry name" value="EME1/EME2_C"/>
</dbReference>
<dbReference type="PANTHER" id="PTHR21077">
    <property type="entry name" value="EME1 PROTEIN"/>
    <property type="match status" value="1"/>
</dbReference>
<keyword evidence="6" id="KW-0227">DNA damage</keyword>
<keyword evidence="3" id="KW-0540">Nuclease</keyword>
<feature type="compositionally biased region" description="Polar residues" evidence="13">
    <location>
        <begin position="148"/>
        <end position="158"/>
    </location>
</feature>
<feature type="compositionally biased region" description="Low complexity" evidence="13">
    <location>
        <begin position="95"/>
        <end position="109"/>
    </location>
</feature>
<accession>A0A836CHI1</accession>
<evidence type="ECO:0000256" key="8">
    <source>
        <dbReference type="ARBA" id="ARBA00022842"/>
    </source>
</evidence>
<dbReference type="OrthoDB" id="343092at2759"/>
<proteinExistence type="predicted"/>
<dbReference type="GO" id="GO:0048476">
    <property type="term" value="C:Holliday junction resolvase complex"/>
    <property type="evidence" value="ECO:0007669"/>
    <property type="project" value="InterPro"/>
</dbReference>
<feature type="region of interest" description="Disordered" evidence="13">
    <location>
        <begin position="131"/>
        <end position="159"/>
    </location>
</feature>
<keyword evidence="15" id="KW-1185">Reference proteome</keyword>
<evidence type="ECO:0000256" key="11">
    <source>
        <dbReference type="ARBA" id="ARBA00023242"/>
    </source>
</evidence>